<accession>A0A450TQV0</accession>
<gene>
    <name evidence="1" type="ORF">BECKFW1821C_GA0114237_10241</name>
</gene>
<protein>
    <submittedName>
        <fullName evidence="1">Uncharacterized protein</fullName>
    </submittedName>
</protein>
<dbReference type="AlphaFoldDB" id="A0A450TQV0"/>
<dbReference type="EMBL" id="CAADFE010000024">
    <property type="protein sequence ID" value="VFJ70548.1"/>
    <property type="molecule type" value="Genomic_DNA"/>
</dbReference>
<sequence length="81" mass="9451">MTTITDAEVRVRGMEALIAALGEVHAEKFITLIMREPFDYTEWQRTPWNNKTVEEISQMAMERRRRTNGYKVNPFSGSSKK</sequence>
<proteinExistence type="predicted"/>
<reference evidence="1" key="1">
    <citation type="submission" date="2019-02" db="EMBL/GenBank/DDBJ databases">
        <authorList>
            <person name="Gruber-Vodicka R. H."/>
            <person name="Seah K. B. B."/>
        </authorList>
    </citation>
    <scope>NUCLEOTIDE SEQUENCE</scope>
    <source>
        <strain evidence="1">BECK_BZ131</strain>
    </source>
</reference>
<evidence type="ECO:0000313" key="1">
    <source>
        <dbReference type="EMBL" id="VFJ70548.1"/>
    </source>
</evidence>
<name>A0A450TQV0_9GAMM</name>
<organism evidence="1">
    <name type="scientific">Candidatus Kentrum sp. FW</name>
    <dbReference type="NCBI Taxonomy" id="2126338"/>
    <lineage>
        <taxon>Bacteria</taxon>
        <taxon>Pseudomonadati</taxon>
        <taxon>Pseudomonadota</taxon>
        <taxon>Gammaproteobacteria</taxon>
        <taxon>Candidatus Kentrum</taxon>
    </lineage>
</organism>